<keyword evidence="2 4" id="KW-0378">Hydrolase</keyword>
<dbReference type="PANTHER" id="PTHR43248:SF32">
    <property type="entry name" value="PROLINE IMINOPEPTIDASE"/>
    <property type="match status" value="1"/>
</dbReference>
<dbReference type="InterPro" id="IPR051601">
    <property type="entry name" value="Serine_prot/Carboxylest_S33"/>
</dbReference>
<dbReference type="AlphaFoldDB" id="A0A644XLM8"/>
<organism evidence="4">
    <name type="scientific">bioreactor metagenome</name>
    <dbReference type="NCBI Taxonomy" id="1076179"/>
    <lineage>
        <taxon>unclassified sequences</taxon>
        <taxon>metagenomes</taxon>
        <taxon>ecological metagenomes</taxon>
    </lineage>
</organism>
<keyword evidence="4" id="KW-0645">Protease</keyword>
<accession>A0A644XLM8</accession>
<feature type="domain" description="AB hydrolase-1" evidence="3">
    <location>
        <begin position="32"/>
        <end position="164"/>
    </location>
</feature>
<dbReference type="InterPro" id="IPR000073">
    <property type="entry name" value="AB_hydrolase_1"/>
</dbReference>
<proteinExistence type="inferred from homology"/>
<name>A0A644XLM8_9ZZZZ</name>
<dbReference type="GO" id="GO:0006508">
    <property type="term" value="P:proteolysis"/>
    <property type="evidence" value="ECO:0007669"/>
    <property type="project" value="InterPro"/>
</dbReference>
<dbReference type="PRINTS" id="PR00793">
    <property type="entry name" value="PROAMNOPTASE"/>
</dbReference>
<comment type="similarity">
    <text evidence="1">Belongs to the peptidase S33 family.</text>
</comment>
<dbReference type="InterPro" id="IPR029058">
    <property type="entry name" value="AB_hydrolase_fold"/>
</dbReference>
<evidence type="ECO:0000256" key="2">
    <source>
        <dbReference type="ARBA" id="ARBA00022801"/>
    </source>
</evidence>
<dbReference type="Gene3D" id="3.40.50.1820">
    <property type="entry name" value="alpha/beta hydrolase"/>
    <property type="match status" value="1"/>
</dbReference>
<dbReference type="Pfam" id="PF00561">
    <property type="entry name" value="Abhydrolase_1"/>
    <property type="match status" value="1"/>
</dbReference>
<dbReference type="InterPro" id="IPR002410">
    <property type="entry name" value="Peptidase_S33"/>
</dbReference>
<protein>
    <submittedName>
        <fullName evidence="4">Proline iminopeptidase</fullName>
        <ecNumber evidence="4">3.4.11.5</ecNumber>
    </submittedName>
</protein>
<keyword evidence="4" id="KW-0031">Aminopeptidase</keyword>
<evidence type="ECO:0000256" key="1">
    <source>
        <dbReference type="ARBA" id="ARBA00010088"/>
    </source>
</evidence>
<evidence type="ECO:0000259" key="3">
    <source>
        <dbReference type="Pfam" id="PF00561"/>
    </source>
</evidence>
<dbReference type="EMBL" id="VSSQ01002663">
    <property type="protein sequence ID" value="MPM16721.1"/>
    <property type="molecule type" value="Genomic_DNA"/>
</dbReference>
<dbReference type="PANTHER" id="PTHR43248">
    <property type="entry name" value="2-SUCCINYL-6-HYDROXY-2,4-CYCLOHEXADIENE-1-CARBOXYLATE SYNTHASE"/>
    <property type="match status" value="1"/>
</dbReference>
<dbReference type="SUPFAM" id="SSF53474">
    <property type="entry name" value="alpha/beta-Hydrolases"/>
    <property type="match status" value="1"/>
</dbReference>
<dbReference type="EC" id="3.4.11.5" evidence="4"/>
<evidence type="ECO:0000313" key="4">
    <source>
        <dbReference type="EMBL" id="MPM16721.1"/>
    </source>
</evidence>
<dbReference type="GO" id="GO:0004177">
    <property type="term" value="F:aminopeptidase activity"/>
    <property type="evidence" value="ECO:0007669"/>
    <property type="project" value="UniProtKB-KW"/>
</dbReference>
<comment type="caution">
    <text evidence="4">The sequence shown here is derived from an EMBL/GenBank/DDBJ whole genome shotgun (WGS) entry which is preliminary data.</text>
</comment>
<sequence>MKQKFPIDEHLKVPVNGTTLDLRIRGTNTNNPVVLFLHGGPGICDRHFVLRDQAPLTDVCTLVCLDQRGSGKSYTREQGKREMSVDQVVEDARIVVEFLCDKFRKEKIFLVGHSYGSFLGVLLCQRYPKHIAAYVGLGQLADGPENERISYEFVWNEAQKRGDAKAIADLTRIGAPVHGFYKSLDDLTVQRNYMTKFGGAAHGESESIFTSMVLPVLRSPEYTLFDLIKYANGAYYNLRQLWESVIACEFIKTVRSLDMPVFITQGKFDRNTPPELAKAWLDALDAPKKEWIWFENSAHSPIREESACWNEVFREKVLTC</sequence>
<gene>
    <name evidence="4" type="primary">pepIP</name>
    <name evidence="4" type="ORF">SDC9_63102</name>
</gene>
<reference evidence="4" key="1">
    <citation type="submission" date="2019-08" db="EMBL/GenBank/DDBJ databases">
        <authorList>
            <person name="Kucharzyk K."/>
            <person name="Murdoch R.W."/>
            <person name="Higgins S."/>
            <person name="Loffler F."/>
        </authorList>
    </citation>
    <scope>NUCLEOTIDE SEQUENCE</scope>
</reference>